<dbReference type="Pfam" id="PF07859">
    <property type="entry name" value="Abhydrolase_3"/>
    <property type="match status" value="1"/>
</dbReference>
<dbReference type="PANTHER" id="PTHR48081">
    <property type="entry name" value="AB HYDROLASE SUPERFAMILY PROTEIN C4A8.06C"/>
    <property type="match status" value="1"/>
</dbReference>
<sequence length="302" mass="33113">MPGFLRYLYLKVLVTFSRVLIKLLGSPLKPKPDDVVQIASRDKRRNIKVHVYKPNAADAGSSSPAPVLINLYGSGLAIPLHGMDDDFCRFVADTTGYVVLDVNYCLAPEYPFPAALNDVADAVKYVLDRPNEYDASQVSISGFSSGGSLALSAASTTLPHGTFRSLIAFYPATNLFQDPALRKAPAPGGKDRSPFWTRIFRESYLRGMDPRDPRISPAFADTSNFPANMLVVTGELDQSAIEAEELAERAKIEGHATGREVIIRRMKGCGHAFDKKLTGEVSVAAKNETYELVVEMLKKVRK</sequence>
<dbReference type="SUPFAM" id="SSF53474">
    <property type="entry name" value="alpha/beta-Hydrolases"/>
    <property type="match status" value="1"/>
</dbReference>
<reference evidence="4" key="1">
    <citation type="journal article" date="2015" name="Genome Announc.">
        <title>Draft genome sequence of Talaromyces cellulolyticus strain Y-94, a source of lignocellulosic biomass-degrading enzymes.</title>
        <authorList>
            <person name="Fujii T."/>
            <person name="Koike H."/>
            <person name="Sawayama S."/>
            <person name="Yano S."/>
            <person name="Inoue H."/>
        </authorList>
    </citation>
    <scope>NUCLEOTIDE SEQUENCE [LARGE SCALE GENOMIC DNA]</scope>
    <source>
        <strain evidence="4">Y-94</strain>
    </source>
</reference>
<organism evidence="3 4">
    <name type="scientific">Talaromyces pinophilus</name>
    <name type="common">Penicillium pinophilum</name>
    <dbReference type="NCBI Taxonomy" id="128442"/>
    <lineage>
        <taxon>Eukaryota</taxon>
        <taxon>Fungi</taxon>
        <taxon>Dikarya</taxon>
        <taxon>Ascomycota</taxon>
        <taxon>Pezizomycotina</taxon>
        <taxon>Eurotiomycetes</taxon>
        <taxon>Eurotiomycetidae</taxon>
        <taxon>Eurotiales</taxon>
        <taxon>Trichocomaceae</taxon>
        <taxon>Talaromyces</taxon>
        <taxon>Talaromyces sect. Talaromyces</taxon>
    </lineage>
</organism>
<evidence type="ECO:0000313" key="3">
    <source>
        <dbReference type="EMBL" id="GAM34510.1"/>
    </source>
</evidence>
<evidence type="ECO:0000313" key="4">
    <source>
        <dbReference type="Proteomes" id="UP000053095"/>
    </source>
</evidence>
<gene>
    <name evidence="3" type="ORF">TCE0_015f02142</name>
</gene>
<feature type="domain" description="Alpha/beta hydrolase fold-3" evidence="2">
    <location>
        <begin position="71"/>
        <end position="273"/>
    </location>
</feature>
<dbReference type="InterPro" id="IPR029058">
    <property type="entry name" value="AB_hydrolase_fold"/>
</dbReference>
<evidence type="ECO:0000256" key="1">
    <source>
        <dbReference type="ARBA" id="ARBA00022801"/>
    </source>
</evidence>
<evidence type="ECO:0000259" key="2">
    <source>
        <dbReference type="Pfam" id="PF07859"/>
    </source>
</evidence>
<dbReference type="AlphaFoldDB" id="A0A6V8GZM8"/>
<keyword evidence="1" id="KW-0378">Hydrolase</keyword>
<accession>A0A6V8GZM8</accession>
<dbReference type="InterPro" id="IPR013094">
    <property type="entry name" value="AB_hydrolase_3"/>
</dbReference>
<dbReference type="GO" id="GO:0016787">
    <property type="term" value="F:hydrolase activity"/>
    <property type="evidence" value="ECO:0007669"/>
    <property type="project" value="UniProtKB-KW"/>
</dbReference>
<keyword evidence="4" id="KW-1185">Reference proteome</keyword>
<dbReference type="InterPro" id="IPR050300">
    <property type="entry name" value="GDXG_lipolytic_enzyme"/>
</dbReference>
<dbReference type="PANTHER" id="PTHR48081:SF8">
    <property type="entry name" value="ALPHA_BETA HYDROLASE FOLD-3 DOMAIN-CONTAINING PROTEIN-RELATED"/>
    <property type="match status" value="1"/>
</dbReference>
<dbReference type="EMBL" id="DF933811">
    <property type="protein sequence ID" value="GAM34510.1"/>
    <property type="molecule type" value="Genomic_DNA"/>
</dbReference>
<dbReference type="Gene3D" id="3.40.50.1820">
    <property type="entry name" value="alpha/beta hydrolase"/>
    <property type="match status" value="1"/>
</dbReference>
<protein>
    <submittedName>
        <fullName evidence="3">Carboxylesterase</fullName>
    </submittedName>
</protein>
<dbReference type="Proteomes" id="UP000053095">
    <property type="component" value="Unassembled WGS sequence"/>
</dbReference>
<proteinExistence type="predicted"/>
<comment type="caution">
    <text evidence="3">The sequence shown here is derived from an EMBL/GenBank/DDBJ whole genome shotgun (WGS) entry which is preliminary data.</text>
</comment>
<name>A0A6V8GZM8_TALPI</name>